<organism evidence="3 4">
    <name type="scientific">Potamilus streckersoni</name>
    <dbReference type="NCBI Taxonomy" id="2493646"/>
    <lineage>
        <taxon>Eukaryota</taxon>
        <taxon>Metazoa</taxon>
        <taxon>Spiralia</taxon>
        <taxon>Lophotrochozoa</taxon>
        <taxon>Mollusca</taxon>
        <taxon>Bivalvia</taxon>
        <taxon>Autobranchia</taxon>
        <taxon>Heteroconchia</taxon>
        <taxon>Palaeoheterodonta</taxon>
        <taxon>Unionida</taxon>
        <taxon>Unionoidea</taxon>
        <taxon>Unionidae</taxon>
        <taxon>Ambleminae</taxon>
        <taxon>Lampsilini</taxon>
        <taxon>Potamilus</taxon>
    </lineage>
</organism>
<sequence>MERDDQFEMTFTDSDSCTSYEISSKAYPRFRYVKDRLQSFYPRFLKTVEKLPKVLKWMDLVQNIGENVQPLVENKPEVILFGPDHTLVQKDSILANKSGLEEMDCTVTIFPRTELLKHVSSSKPQVLVYTCTADQVKKVSVYLEMELSACGLDSVLLLPDVKGFKKEEAQVLLKEVFRSMSDTARDLWNSKVIVNITDQSLSTGINNILEMRLVREFQKIDRIIDELLSIRRHFQVVVFEEDYLVSSLVKGIFRNKKLVQDLMDAANNAEGGDYFIPVQKQIVHFIEMAVATQFSLEFKIATGIVHAMLEDSNFRKNCKSQVSATTSLSIENELSEIYMESQTDEDVWSKETNEGRTEKMETDEEPQTSKRKHRYKRDMSVSVERAKMLIKDLQAVLKTAELLIHSVSESLTILSQMQFEVNGVLSDTIICSEEERNILTIIEHGKVAEMVTDEQKTEDPLEFWIDKLMSLYEVQGCGDYFGKLVVFISDPSSASEMRDVFANIGKCLAGCPYDYDVKIVTMPLKTNTFADPDQEDGNRNRTGALPFKAGQKVCFQGRSGTLGLFVNDTLNQSVYFVTNGHLVSFTGTQPVNVISEDSSIMEIGRQTWNYQKDGIDIGAVKVQGNLLERCALTFEDWYGKQCPYMMLDTKKFQRVKRDGKLVGKLVGKHVLKRGAQTGLTIGVIASQTMTLKEDGIIKTYNYVISPLPNSDVDAVFAKEGDSGSVVSLRTIDTNPIFIIAMLIGGMIESRPGNAIAQDFRPNVAEIERLCLTFSLMDGIDALNNTYELNLDINS</sequence>
<gene>
    <name evidence="3" type="ORF">CHS0354_011267</name>
</gene>
<dbReference type="AlphaFoldDB" id="A0AAE0RNH4"/>
<keyword evidence="4" id="KW-1185">Reference proteome</keyword>
<dbReference type="EMBL" id="JAEAOA010000697">
    <property type="protein sequence ID" value="KAK3576590.1"/>
    <property type="molecule type" value="Genomic_DNA"/>
</dbReference>
<name>A0AAE0RNH4_9BIVA</name>
<evidence type="ECO:0000313" key="3">
    <source>
        <dbReference type="EMBL" id="KAK3576590.1"/>
    </source>
</evidence>
<dbReference type="Proteomes" id="UP001195483">
    <property type="component" value="Unassembled WGS sequence"/>
</dbReference>
<proteinExistence type="predicted"/>
<feature type="compositionally biased region" description="Basic and acidic residues" evidence="1">
    <location>
        <begin position="347"/>
        <end position="360"/>
    </location>
</feature>
<comment type="caution">
    <text evidence="3">The sequence shown here is derived from an EMBL/GenBank/DDBJ whole genome shotgun (WGS) entry which is preliminary data.</text>
</comment>
<reference evidence="3" key="3">
    <citation type="submission" date="2023-05" db="EMBL/GenBank/DDBJ databases">
        <authorList>
            <person name="Smith C.H."/>
        </authorList>
    </citation>
    <scope>NUCLEOTIDE SEQUENCE</scope>
    <source>
        <strain evidence="3">CHS0354</strain>
        <tissue evidence="3">Mantle</tissue>
    </source>
</reference>
<evidence type="ECO:0000256" key="1">
    <source>
        <dbReference type="SAM" id="MobiDB-lite"/>
    </source>
</evidence>
<reference evidence="3" key="2">
    <citation type="journal article" date="2021" name="Genome Biol. Evol.">
        <title>Developing a high-quality reference genome for a parasitic bivalve with doubly uniparental inheritance (Bivalvia: Unionida).</title>
        <authorList>
            <person name="Smith C.H."/>
        </authorList>
    </citation>
    <scope>NUCLEOTIDE SEQUENCE</scope>
    <source>
        <strain evidence="3">CHS0354</strain>
        <tissue evidence="3">Mantle</tissue>
    </source>
</reference>
<accession>A0AAE0RNH4</accession>
<evidence type="ECO:0000313" key="4">
    <source>
        <dbReference type="Proteomes" id="UP001195483"/>
    </source>
</evidence>
<dbReference type="PROSITE" id="PS50042">
    <property type="entry name" value="CNMP_BINDING_3"/>
    <property type="match status" value="1"/>
</dbReference>
<dbReference type="InterPro" id="IPR000595">
    <property type="entry name" value="cNMP-bd_dom"/>
</dbReference>
<protein>
    <recommendedName>
        <fullName evidence="2">Cyclic nucleotide-binding domain-containing protein</fullName>
    </recommendedName>
</protein>
<feature type="region of interest" description="Disordered" evidence="1">
    <location>
        <begin position="342"/>
        <end position="376"/>
    </location>
</feature>
<evidence type="ECO:0000259" key="2">
    <source>
        <dbReference type="PROSITE" id="PS50042"/>
    </source>
</evidence>
<reference evidence="3" key="1">
    <citation type="journal article" date="2021" name="Genome Biol. Evol.">
        <title>A High-Quality Reference Genome for a Parasitic Bivalve with Doubly Uniparental Inheritance (Bivalvia: Unionida).</title>
        <authorList>
            <person name="Smith C.H."/>
        </authorList>
    </citation>
    <scope>NUCLEOTIDE SEQUENCE</scope>
    <source>
        <strain evidence="3">CHS0354</strain>
    </source>
</reference>
<feature type="domain" description="Cyclic nucleotide-binding" evidence="2">
    <location>
        <begin position="427"/>
        <end position="495"/>
    </location>
</feature>